<feature type="region of interest" description="Disordered" evidence="1">
    <location>
        <begin position="511"/>
        <end position="552"/>
    </location>
</feature>
<dbReference type="Proteomes" id="UP001063166">
    <property type="component" value="Unassembled WGS sequence"/>
</dbReference>
<evidence type="ECO:0000313" key="3">
    <source>
        <dbReference type="Proteomes" id="UP001063166"/>
    </source>
</evidence>
<accession>A0A9P3USV1</accession>
<feature type="region of interest" description="Disordered" evidence="1">
    <location>
        <begin position="278"/>
        <end position="343"/>
    </location>
</feature>
<keyword evidence="3" id="KW-1185">Reference proteome</keyword>
<name>A0A9P3USV1_LYOSH</name>
<comment type="caution">
    <text evidence="2">The sequence shown here is derived from an EMBL/GenBank/DDBJ whole genome shotgun (WGS) entry which is preliminary data.</text>
</comment>
<feature type="compositionally biased region" description="Acidic residues" evidence="1">
    <location>
        <begin position="511"/>
        <end position="527"/>
    </location>
</feature>
<dbReference type="AlphaFoldDB" id="A0A9P3USV1"/>
<protein>
    <submittedName>
        <fullName evidence="2">Uncharacterized protein</fullName>
    </submittedName>
</protein>
<evidence type="ECO:0000256" key="1">
    <source>
        <dbReference type="SAM" id="MobiDB-lite"/>
    </source>
</evidence>
<sequence>MERRFFDLLKLPRRNSARASDAAEVLYALSEDRRNDAFRPSLYAFQQKFADEEKAQALGETGRWKEFDGMTAIHDDAFETNLQRQERSFLEAESGQEKTFHENEAGREAEFLEGQNRRAATFESCEVSRTKHSEWHAAARETLHTQGRQRSQETCAAIVAALVNQFNRLLKAQEDSFVAAEVRRDSIVKQLAEDRSRLLHDSSTLHESHDSPLDVQPVAENNDSPRSSPDLHPLVTLPNISSTPSSSSTTHDSFEPAASRKLPWITASDDILDIQPTVLPGDLPAASPPSMPPVRNSQTPTQLGPMTMPDSSGTPHGSDGKERARSSRPSIVDDPFEDRFTSAQQERLQTFLEAEKERDSRFQAAEAARDNAEAERDKLFNQKEERGSMKYRAMIKSYEGRFRLRHTAHAQGATRRDEAFNRALKHQSQRFDMSLSELEKQAEAKDKFEEHLMNHRKDMTEALSTRQNVQLEAARNEQTTRFQTAQWHREVELEAPPPAEEEPLANGALYDEEEEAEWEDGVEDEDSIAPSYPSYPPTASMERPPSPVVLRSSSPPVIDVVHSPRGRPSSPAVGFAPFALFGGAGFQDPLPVVGSNGAISESSCQETSFQTSQRRRQLIFSRSQARREDAFERSALRRRQLFSVNEIRRQADFEKKQRARKELFKEKEDSREDDFEEAQREREISFLEAEQGREAAFHRDERDRDTVFQQAQEARAHRYHKTQERLQQRCFEAERRRCSEVETWGTQLLEEREREQAEIYRGEEETREDIFERFLSGCNYVLEGKGDR</sequence>
<feature type="compositionally biased region" description="Polar residues" evidence="1">
    <location>
        <begin position="295"/>
        <end position="315"/>
    </location>
</feature>
<feature type="compositionally biased region" description="Low complexity" evidence="1">
    <location>
        <begin position="241"/>
        <end position="250"/>
    </location>
</feature>
<dbReference type="EMBL" id="BRPK01000012">
    <property type="protein sequence ID" value="GLB42910.1"/>
    <property type="molecule type" value="Genomic_DNA"/>
</dbReference>
<evidence type="ECO:0000313" key="2">
    <source>
        <dbReference type="EMBL" id="GLB42910.1"/>
    </source>
</evidence>
<proteinExistence type="predicted"/>
<reference evidence="2" key="1">
    <citation type="submission" date="2022-07" db="EMBL/GenBank/DDBJ databases">
        <title>The genome of Lyophyllum shimeji provides insight into the initial evolution of ectomycorrhizal fungal genome.</title>
        <authorList>
            <person name="Kobayashi Y."/>
            <person name="Shibata T."/>
            <person name="Hirakawa H."/>
            <person name="Shigenobu S."/>
            <person name="Nishiyama T."/>
            <person name="Yamada A."/>
            <person name="Hasebe M."/>
            <person name="Kawaguchi M."/>
        </authorList>
    </citation>
    <scope>NUCLEOTIDE SEQUENCE</scope>
    <source>
        <strain evidence="2">AT787</strain>
    </source>
</reference>
<feature type="region of interest" description="Disordered" evidence="1">
    <location>
        <begin position="200"/>
        <end position="256"/>
    </location>
</feature>
<dbReference type="OrthoDB" id="3067839at2759"/>
<feature type="compositionally biased region" description="Basic and acidic residues" evidence="1">
    <location>
        <begin position="200"/>
        <end position="212"/>
    </location>
</feature>
<gene>
    <name evidence="2" type="ORF">LshimejAT787_1203590</name>
</gene>
<feature type="region of interest" description="Disordered" evidence="1">
    <location>
        <begin position="364"/>
        <end position="385"/>
    </location>
</feature>
<organism evidence="2 3">
    <name type="scientific">Lyophyllum shimeji</name>
    <name type="common">Hon-shimeji</name>
    <name type="synonym">Tricholoma shimeji</name>
    <dbReference type="NCBI Taxonomy" id="47721"/>
    <lineage>
        <taxon>Eukaryota</taxon>
        <taxon>Fungi</taxon>
        <taxon>Dikarya</taxon>
        <taxon>Basidiomycota</taxon>
        <taxon>Agaricomycotina</taxon>
        <taxon>Agaricomycetes</taxon>
        <taxon>Agaricomycetidae</taxon>
        <taxon>Agaricales</taxon>
        <taxon>Tricholomatineae</taxon>
        <taxon>Lyophyllaceae</taxon>
        <taxon>Lyophyllum</taxon>
    </lineage>
</organism>